<dbReference type="EMBL" id="JAGYWB010000015">
    <property type="protein sequence ID" value="KAI0497298.1"/>
    <property type="molecule type" value="Genomic_DNA"/>
</dbReference>
<organism evidence="1 2">
    <name type="scientific">Dendrobium nobile</name>
    <name type="common">Orchid</name>
    <dbReference type="NCBI Taxonomy" id="94219"/>
    <lineage>
        <taxon>Eukaryota</taxon>
        <taxon>Viridiplantae</taxon>
        <taxon>Streptophyta</taxon>
        <taxon>Embryophyta</taxon>
        <taxon>Tracheophyta</taxon>
        <taxon>Spermatophyta</taxon>
        <taxon>Magnoliopsida</taxon>
        <taxon>Liliopsida</taxon>
        <taxon>Asparagales</taxon>
        <taxon>Orchidaceae</taxon>
        <taxon>Epidendroideae</taxon>
        <taxon>Malaxideae</taxon>
        <taxon>Dendrobiinae</taxon>
        <taxon>Dendrobium</taxon>
    </lineage>
</organism>
<dbReference type="AlphaFoldDB" id="A0A8T3AMR1"/>
<evidence type="ECO:0000313" key="1">
    <source>
        <dbReference type="EMBL" id="KAI0497298.1"/>
    </source>
</evidence>
<reference evidence="1" key="1">
    <citation type="journal article" date="2022" name="Front. Genet.">
        <title>Chromosome-Scale Assembly of the Dendrobium nobile Genome Provides Insights Into the Molecular Mechanism of the Biosynthesis of the Medicinal Active Ingredient of Dendrobium.</title>
        <authorList>
            <person name="Xu Q."/>
            <person name="Niu S.-C."/>
            <person name="Li K.-L."/>
            <person name="Zheng P.-J."/>
            <person name="Zhang X.-J."/>
            <person name="Jia Y."/>
            <person name="Liu Y."/>
            <person name="Niu Y.-X."/>
            <person name="Yu L.-H."/>
            <person name="Chen D.-F."/>
            <person name="Zhang G.-Q."/>
        </authorList>
    </citation>
    <scope>NUCLEOTIDE SEQUENCE</scope>
    <source>
        <tissue evidence="1">Leaf</tissue>
    </source>
</reference>
<evidence type="ECO:0000313" key="2">
    <source>
        <dbReference type="Proteomes" id="UP000829196"/>
    </source>
</evidence>
<comment type="caution">
    <text evidence="1">The sequence shown here is derived from an EMBL/GenBank/DDBJ whole genome shotgun (WGS) entry which is preliminary data.</text>
</comment>
<gene>
    <name evidence="1" type="ORF">KFK09_020521</name>
</gene>
<name>A0A8T3AMR1_DENNO</name>
<protein>
    <submittedName>
        <fullName evidence="1">Uncharacterized protein</fullName>
    </submittedName>
</protein>
<proteinExistence type="predicted"/>
<keyword evidence="2" id="KW-1185">Reference proteome</keyword>
<sequence length="67" mass="7438">MSRKDFAVLKEPNEIQAKTKATCKKRNLGKASISTAQSGKHININPKINQLNGHRQIALITPQICIK</sequence>
<dbReference type="Proteomes" id="UP000829196">
    <property type="component" value="Unassembled WGS sequence"/>
</dbReference>
<accession>A0A8T3AMR1</accession>